<gene>
    <name evidence="3" type="ORF">S12H4_28247</name>
</gene>
<dbReference type="InterPro" id="IPR029061">
    <property type="entry name" value="THDP-binding"/>
</dbReference>
<keyword evidence="1" id="KW-0560">Oxidoreductase</keyword>
<dbReference type="PANTHER" id="PTHR43380:SF1">
    <property type="entry name" value="2-OXOISOVALERATE DEHYDROGENASE SUBUNIT ALPHA, MITOCHONDRIAL"/>
    <property type="match status" value="1"/>
</dbReference>
<evidence type="ECO:0000256" key="1">
    <source>
        <dbReference type="ARBA" id="ARBA00023002"/>
    </source>
</evidence>
<dbReference type="PANTHER" id="PTHR43380">
    <property type="entry name" value="2-OXOISOVALERATE DEHYDROGENASE SUBUNIT ALPHA, MITOCHONDRIAL"/>
    <property type="match status" value="1"/>
</dbReference>
<evidence type="ECO:0000259" key="2">
    <source>
        <dbReference type="Pfam" id="PF00676"/>
    </source>
</evidence>
<feature type="non-terminal residue" evidence="3">
    <location>
        <position position="1"/>
    </location>
</feature>
<dbReference type="GO" id="GO:0016624">
    <property type="term" value="F:oxidoreductase activity, acting on the aldehyde or oxo group of donors, disulfide as acceptor"/>
    <property type="evidence" value="ECO:0007669"/>
    <property type="project" value="InterPro"/>
</dbReference>
<name>X1TAG2_9ZZZZ</name>
<dbReference type="Pfam" id="PF00676">
    <property type="entry name" value="E1_dh"/>
    <property type="match status" value="1"/>
</dbReference>
<sequence>PLGDPIARLKQHLVKIGHWSEEEHAAVSAELEAEVIAAQKEAEQYGTLAGGQIPSAATMFEDVYKEMPEHLKRQRQELGI</sequence>
<protein>
    <recommendedName>
        <fullName evidence="2">Dehydrogenase E1 component domain-containing protein</fullName>
    </recommendedName>
</protein>
<evidence type="ECO:0000313" key="3">
    <source>
        <dbReference type="EMBL" id="GAJ02269.1"/>
    </source>
</evidence>
<feature type="domain" description="Dehydrogenase E1 component" evidence="2">
    <location>
        <begin position="4"/>
        <end position="48"/>
    </location>
</feature>
<reference evidence="3" key="1">
    <citation type="journal article" date="2014" name="Front. Microbiol.">
        <title>High frequency of phylogenetically diverse reductive dehalogenase-homologous genes in deep subseafloor sedimentary metagenomes.</title>
        <authorList>
            <person name="Kawai M."/>
            <person name="Futagami T."/>
            <person name="Toyoda A."/>
            <person name="Takaki Y."/>
            <person name="Nishi S."/>
            <person name="Hori S."/>
            <person name="Arai W."/>
            <person name="Tsubouchi T."/>
            <person name="Morono Y."/>
            <person name="Uchiyama I."/>
            <person name="Ito T."/>
            <person name="Fujiyama A."/>
            <person name="Inagaki F."/>
            <person name="Takami H."/>
        </authorList>
    </citation>
    <scope>NUCLEOTIDE SEQUENCE</scope>
    <source>
        <strain evidence="3">Expedition CK06-06</strain>
    </source>
</reference>
<proteinExistence type="predicted"/>
<accession>X1TAG2</accession>
<dbReference type="InterPro" id="IPR001017">
    <property type="entry name" value="DH_E1"/>
</dbReference>
<comment type="caution">
    <text evidence="3">The sequence shown here is derived from an EMBL/GenBank/DDBJ whole genome shotgun (WGS) entry which is preliminary data.</text>
</comment>
<dbReference type="SUPFAM" id="SSF52518">
    <property type="entry name" value="Thiamin diphosphate-binding fold (THDP-binding)"/>
    <property type="match status" value="1"/>
</dbReference>
<dbReference type="AlphaFoldDB" id="X1TAG2"/>
<dbReference type="Gene3D" id="3.40.50.970">
    <property type="match status" value="1"/>
</dbReference>
<organism evidence="3">
    <name type="scientific">marine sediment metagenome</name>
    <dbReference type="NCBI Taxonomy" id="412755"/>
    <lineage>
        <taxon>unclassified sequences</taxon>
        <taxon>metagenomes</taxon>
        <taxon>ecological metagenomes</taxon>
    </lineage>
</organism>
<dbReference type="GO" id="GO:0009083">
    <property type="term" value="P:branched-chain amino acid catabolic process"/>
    <property type="evidence" value="ECO:0007669"/>
    <property type="project" value="TreeGrafter"/>
</dbReference>
<dbReference type="EMBL" id="BARW01016192">
    <property type="protein sequence ID" value="GAJ02269.1"/>
    <property type="molecule type" value="Genomic_DNA"/>
</dbReference>
<dbReference type="InterPro" id="IPR050771">
    <property type="entry name" value="Alpha-ketoacid_DH_E1_comp"/>
</dbReference>